<dbReference type="PRINTS" id="PR00344">
    <property type="entry name" value="BCTRLSENSOR"/>
</dbReference>
<evidence type="ECO:0000256" key="11">
    <source>
        <dbReference type="SAM" id="SignalP"/>
    </source>
</evidence>
<keyword evidence="15" id="KW-1185">Reference proteome</keyword>
<dbReference type="InterPro" id="IPR004358">
    <property type="entry name" value="Sig_transdc_His_kin-like_C"/>
</dbReference>
<dbReference type="PROSITE" id="PS50110">
    <property type="entry name" value="RESPONSE_REGULATORY"/>
    <property type="match status" value="1"/>
</dbReference>
<evidence type="ECO:0000313" key="15">
    <source>
        <dbReference type="Proteomes" id="UP000197535"/>
    </source>
</evidence>
<gene>
    <name evidence="14" type="ORF">AYR66_04090</name>
</gene>
<dbReference type="EC" id="2.7.13.3" evidence="2"/>
<evidence type="ECO:0000256" key="5">
    <source>
        <dbReference type="ARBA" id="ARBA00023012"/>
    </source>
</evidence>
<evidence type="ECO:0000259" key="13">
    <source>
        <dbReference type="PROSITE" id="PS50110"/>
    </source>
</evidence>
<dbReference type="SUPFAM" id="SSF55874">
    <property type="entry name" value="ATPase domain of HSP90 chaperone/DNA topoisomerase II/histidine kinase"/>
    <property type="match status" value="1"/>
</dbReference>
<dbReference type="Gene3D" id="1.10.287.130">
    <property type="match status" value="1"/>
</dbReference>
<accession>A0A254T7Y3</accession>
<dbReference type="SUPFAM" id="SSF52172">
    <property type="entry name" value="CheY-like"/>
    <property type="match status" value="1"/>
</dbReference>
<evidence type="ECO:0000256" key="3">
    <source>
        <dbReference type="ARBA" id="ARBA00022553"/>
    </source>
</evidence>
<organism evidence="14 15">
    <name type="scientific">Noviherbaspirillum denitrificans</name>
    <dbReference type="NCBI Taxonomy" id="1968433"/>
    <lineage>
        <taxon>Bacteria</taxon>
        <taxon>Pseudomonadati</taxon>
        <taxon>Pseudomonadota</taxon>
        <taxon>Betaproteobacteria</taxon>
        <taxon>Burkholderiales</taxon>
        <taxon>Oxalobacteraceae</taxon>
        <taxon>Noviherbaspirillum</taxon>
    </lineage>
</organism>
<dbReference type="SMART" id="SM00028">
    <property type="entry name" value="TPR"/>
    <property type="match status" value="5"/>
</dbReference>
<keyword evidence="6" id="KW-0843">Virulence</keyword>
<dbReference type="CDD" id="cd16922">
    <property type="entry name" value="HATPase_EvgS-ArcB-TorS-like"/>
    <property type="match status" value="1"/>
</dbReference>
<evidence type="ECO:0000256" key="10">
    <source>
        <dbReference type="SAM" id="Coils"/>
    </source>
</evidence>
<dbReference type="InterPro" id="IPR011006">
    <property type="entry name" value="CheY-like_superfamily"/>
</dbReference>
<feature type="domain" description="Histidine kinase" evidence="12">
    <location>
        <begin position="490"/>
        <end position="720"/>
    </location>
</feature>
<proteinExistence type="predicted"/>
<dbReference type="PANTHER" id="PTHR45339">
    <property type="entry name" value="HYBRID SIGNAL TRANSDUCTION HISTIDINE KINASE J"/>
    <property type="match status" value="1"/>
</dbReference>
<evidence type="ECO:0000256" key="1">
    <source>
        <dbReference type="ARBA" id="ARBA00000085"/>
    </source>
</evidence>
<dbReference type="OrthoDB" id="9810730at2"/>
<dbReference type="EMBL" id="LSTO01000002">
    <property type="protein sequence ID" value="OWW18751.1"/>
    <property type="molecule type" value="Genomic_DNA"/>
</dbReference>
<dbReference type="SUPFAM" id="SSF48452">
    <property type="entry name" value="TPR-like"/>
    <property type="match status" value="2"/>
</dbReference>
<dbReference type="SMART" id="SM00448">
    <property type="entry name" value="REC"/>
    <property type="match status" value="1"/>
</dbReference>
<evidence type="ECO:0000313" key="14">
    <source>
        <dbReference type="EMBL" id="OWW18751.1"/>
    </source>
</evidence>
<dbReference type="CDD" id="cd00082">
    <property type="entry name" value="HisKA"/>
    <property type="match status" value="1"/>
</dbReference>
<dbReference type="Pfam" id="PF13424">
    <property type="entry name" value="TPR_12"/>
    <property type="match status" value="1"/>
</dbReference>
<dbReference type="FunFam" id="3.30.565.10:FF:000010">
    <property type="entry name" value="Sensor histidine kinase RcsC"/>
    <property type="match status" value="1"/>
</dbReference>
<feature type="signal peptide" evidence="11">
    <location>
        <begin position="1"/>
        <end position="31"/>
    </location>
</feature>
<evidence type="ECO:0000256" key="6">
    <source>
        <dbReference type="ARBA" id="ARBA00023026"/>
    </source>
</evidence>
<reference evidence="14 15" key="1">
    <citation type="submission" date="2016-02" db="EMBL/GenBank/DDBJ databases">
        <authorList>
            <person name="Wen L."/>
            <person name="He K."/>
            <person name="Yang H."/>
        </authorList>
    </citation>
    <scope>NUCLEOTIDE SEQUENCE [LARGE SCALE GENOMIC DNA]</scope>
    <source>
        <strain evidence="14 15">TSA40</strain>
    </source>
</reference>
<dbReference type="CDD" id="cd17546">
    <property type="entry name" value="REC_hyHK_CKI1_RcsC-like"/>
    <property type="match status" value="1"/>
</dbReference>
<keyword evidence="5" id="KW-0902">Two-component regulatory system</keyword>
<feature type="domain" description="Response regulatory" evidence="13">
    <location>
        <begin position="748"/>
        <end position="864"/>
    </location>
</feature>
<dbReference type="SMART" id="SM00388">
    <property type="entry name" value="HisKA"/>
    <property type="match status" value="1"/>
</dbReference>
<feature type="coiled-coil region" evidence="10">
    <location>
        <begin position="402"/>
        <end position="430"/>
    </location>
</feature>
<dbReference type="InterPro" id="IPR003594">
    <property type="entry name" value="HATPase_dom"/>
</dbReference>
<dbReference type="Gene3D" id="3.40.50.2300">
    <property type="match status" value="1"/>
</dbReference>
<sequence>MSTSWRPQLFRFLPGWLVCAMLIFPALRTHAAIDPLHDLVRIVDSGPESASKAARKAADAANNEGNKEEELKSLRVLLLARAYVDKSISNQIVERIVALDRELGVHEAMCELLGLRAKDISMVQSRDANLMYGEAIAFAERHQLTDCVPMIYLDMGKGYVSRNEKSEAMAVLSKAYSLFQEQQDNAGMSQTLGQIAEVFGGPEANEEDQEKAEAYFRQALELIDPAVYRHTASLHNLGLGLTFYHRRRYGDARQFLEKALAISREMNAVVYTAIIQFHLARLAKEEKRLPDALALLEQALPSLGDIADRYFLVGAFLTRAETLAQLSRTEESIQSLLDAKAALPRNGYHNSAKIYADYYARAGRLYAKLGDYQNAFQEMDLLQESSQRLMETSNMRLADELKTRFDVRLKEAENARLRAEQQQADTLRMAMALAFVLALLLLGSVVLHLRRRAEAAKIDAMHHHALANAEARRAEASEAASQAKSAFLANMSHELRSPLNAMLGFTRLMMRDKRLAPDVVDDLRVVHKSGEHLYMLINQVLDLSKIEAGRATLVERGFDLHGLLDELGDMFAAAAWQKGLDLKVEHDADVPQFIHTDEVKLRQILINLLSNALKFTSNGGVILHVQRQASDTLNADHALPEPPCSLKFSVVDSGIGIAPEDLCRLGEAFVQAKAGQLAKEGTGLGLALSRSFVHLMGGELNISSEPGKGCTVTFCIPVRPVAREEIEVSAAPLTRRAVGLAPGQPRYRILAVDDREEGRVLLAKLLTPLGFDVRGAGNGKEAIEIWEEWQPHLIWMDMRMPVMDGREATRRIKATEQGRNTVIIALTASSFEEEREQILAIGCDDFLRKPFRENALFELMEAHLKVRFEYDQDAVADPAVRLDAASLASLPAQLRTELADALTKLDTGAINRVIDTIRSGSNSHLAQALSAAADQFEYGAILKALNEIDESSPQP</sequence>
<dbReference type="AlphaFoldDB" id="A0A254T7Y3"/>
<comment type="function">
    <text evidence="7">Member of the two-component regulatory system BvgS/BvgA. Phosphorylates BvgA via a four-step phosphorelay in response to environmental signals.</text>
</comment>
<evidence type="ECO:0000256" key="9">
    <source>
        <dbReference type="PROSITE-ProRule" id="PRU00169"/>
    </source>
</evidence>
<dbReference type="Gene3D" id="3.30.565.10">
    <property type="entry name" value="Histidine kinase-like ATPase, C-terminal domain"/>
    <property type="match status" value="1"/>
</dbReference>
<feature type="chain" id="PRO_5012219941" description="Virulence sensor protein BvgS" evidence="11">
    <location>
        <begin position="32"/>
        <end position="955"/>
    </location>
</feature>
<evidence type="ECO:0000256" key="2">
    <source>
        <dbReference type="ARBA" id="ARBA00012438"/>
    </source>
</evidence>
<dbReference type="InterPro" id="IPR011990">
    <property type="entry name" value="TPR-like_helical_dom_sf"/>
</dbReference>
<protein>
    <recommendedName>
        <fullName evidence="8">Virulence sensor protein BvgS</fullName>
        <ecNumber evidence="2">2.7.13.3</ecNumber>
    </recommendedName>
</protein>
<dbReference type="PANTHER" id="PTHR45339:SF1">
    <property type="entry name" value="HYBRID SIGNAL TRANSDUCTION HISTIDINE KINASE J"/>
    <property type="match status" value="1"/>
</dbReference>
<dbReference type="InterPro" id="IPR005467">
    <property type="entry name" value="His_kinase_dom"/>
</dbReference>
<comment type="caution">
    <text evidence="14">The sequence shown here is derived from an EMBL/GenBank/DDBJ whole genome shotgun (WGS) entry which is preliminary data.</text>
</comment>
<dbReference type="PROSITE" id="PS50109">
    <property type="entry name" value="HIS_KIN"/>
    <property type="match status" value="1"/>
</dbReference>
<dbReference type="SUPFAM" id="SSF47384">
    <property type="entry name" value="Homodimeric domain of signal transducing histidine kinase"/>
    <property type="match status" value="1"/>
</dbReference>
<dbReference type="Gene3D" id="1.25.40.10">
    <property type="entry name" value="Tetratricopeptide repeat domain"/>
    <property type="match status" value="2"/>
</dbReference>
<dbReference type="Proteomes" id="UP000197535">
    <property type="component" value="Unassembled WGS sequence"/>
</dbReference>
<dbReference type="GO" id="GO:0000155">
    <property type="term" value="F:phosphorelay sensor kinase activity"/>
    <property type="evidence" value="ECO:0007669"/>
    <property type="project" value="InterPro"/>
</dbReference>
<dbReference type="InterPro" id="IPR003661">
    <property type="entry name" value="HisK_dim/P_dom"/>
</dbReference>
<comment type="catalytic activity">
    <reaction evidence="1">
        <text>ATP + protein L-histidine = ADP + protein N-phospho-L-histidine.</text>
        <dbReference type="EC" id="2.7.13.3"/>
    </reaction>
</comment>
<dbReference type="Pfam" id="PF02518">
    <property type="entry name" value="HATPase_c"/>
    <property type="match status" value="1"/>
</dbReference>
<dbReference type="InterPro" id="IPR001789">
    <property type="entry name" value="Sig_transdc_resp-reg_receiver"/>
</dbReference>
<dbReference type="Pfam" id="PF00512">
    <property type="entry name" value="HisKA"/>
    <property type="match status" value="1"/>
</dbReference>
<dbReference type="InterPro" id="IPR036097">
    <property type="entry name" value="HisK_dim/P_sf"/>
</dbReference>
<dbReference type="SMART" id="SM00387">
    <property type="entry name" value="HATPase_c"/>
    <property type="match status" value="1"/>
</dbReference>
<keyword evidence="4 11" id="KW-0732">Signal</keyword>
<name>A0A254T7Y3_9BURK</name>
<evidence type="ECO:0000259" key="12">
    <source>
        <dbReference type="PROSITE" id="PS50109"/>
    </source>
</evidence>
<evidence type="ECO:0000256" key="4">
    <source>
        <dbReference type="ARBA" id="ARBA00022729"/>
    </source>
</evidence>
<keyword evidence="3 9" id="KW-0597">Phosphoprotein</keyword>
<dbReference type="InterPro" id="IPR019734">
    <property type="entry name" value="TPR_rpt"/>
</dbReference>
<evidence type="ECO:0000256" key="8">
    <source>
        <dbReference type="ARBA" id="ARBA00070152"/>
    </source>
</evidence>
<keyword evidence="10" id="KW-0175">Coiled coil</keyword>
<feature type="modified residue" description="4-aspartylphosphate" evidence="9">
    <location>
        <position position="797"/>
    </location>
</feature>
<evidence type="ECO:0000256" key="7">
    <source>
        <dbReference type="ARBA" id="ARBA00058004"/>
    </source>
</evidence>
<dbReference type="RefSeq" id="WP_088710150.1">
    <property type="nucleotide sequence ID" value="NZ_LSTO01000002.1"/>
</dbReference>
<dbReference type="Pfam" id="PF00072">
    <property type="entry name" value="Response_reg"/>
    <property type="match status" value="1"/>
</dbReference>
<dbReference type="InterPro" id="IPR036890">
    <property type="entry name" value="HATPase_C_sf"/>
</dbReference>